<name>A0A2N0NPM2_9GLOM</name>
<dbReference type="EMBL" id="LLXJ01003853">
    <property type="protein sequence ID" value="PKB96496.1"/>
    <property type="molecule type" value="Genomic_DNA"/>
</dbReference>
<dbReference type="VEuPathDB" id="FungiDB:FUN_016395"/>
<evidence type="ECO:0000313" key="1">
    <source>
        <dbReference type="EMBL" id="PKB96496.1"/>
    </source>
</evidence>
<dbReference type="VEuPathDB" id="FungiDB:RhiirFUN_013144"/>
<dbReference type="AlphaFoldDB" id="A0A2N0NPM2"/>
<protein>
    <submittedName>
        <fullName evidence="1">Uncharacterized protein</fullName>
    </submittedName>
</protein>
<dbReference type="Proteomes" id="UP000232722">
    <property type="component" value="Unassembled WGS sequence"/>
</dbReference>
<reference evidence="1 2" key="2">
    <citation type="submission" date="2017-09" db="EMBL/GenBank/DDBJ databases">
        <title>Extensive intraspecific genome diversity in a model arbuscular mycorrhizal fungus.</title>
        <authorList>
            <person name="Chen E.C."/>
            <person name="Morin E."/>
            <person name="Beaudet D."/>
            <person name="Noel J."/>
            <person name="Ndikumana S."/>
            <person name="Charron P."/>
            <person name="St-Onge C."/>
            <person name="Giorgi J."/>
            <person name="Grigoriev I.V."/>
            <person name="Roux C."/>
            <person name="Martin F.M."/>
            <person name="Corradi N."/>
        </authorList>
    </citation>
    <scope>NUCLEOTIDE SEQUENCE [LARGE SCALE GENOMIC DNA]</scope>
    <source>
        <strain evidence="1 2">A5</strain>
    </source>
</reference>
<accession>A0A2N0NPM2</accession>
<evidence type="ECO:0000313" key="2">
    <source>
        <dbReference type="Proteomes" id="UP000232722"/>
    </source>
</evidence>
<reference evidence="1 2" key="1">
    <citation type="submission" date="2016-04" db="EMBL/GenBank/DDBJ databases">
        <title>Genome analyses suggest a sexual origin of heterokaryosis in a supposedly ancient asexual fungus.</title>
        <authorList>
            <person name="Ropars J."/>
            <person name="Sedzielewska K."/>
            <person name="Noel J."/>
            <person name="Charron P."/>
            <person name="Farinelli L."/>
            <person name="Marton T."/>
            <person name="Kruger M."/>
            <person name="Pelin A."/>
            <person name="Brachmann A."/>
            <person name="Corradi N."/>
        </authorList>
    </citation>
    <scope>NUCLEOTIDE SEQUENCE [LARGE SCALE GENOMIC DNA]</scope>
    <source>
        <strain evidence="1 2">A5</strain>
    </source>
</reference>
<gene>
    <name evidence="1" type="ORF">RhiirA5_434741</name>
</gene>
<proteinExistence type="predicted"/>
<dbReference type="VEuPathDB" id="FungiDB:RhiirA1_457901"/>
<organism evidence="1 2">
    <name type="scientific">Rhizophagus irregularis</name>
    <dbReference type="NCBI Taxonomy" id="588596"/>
    <lineage>
        <taxon>Eukaryota</taxon>
        <taxon>Fungi</taxon>
        <taxon>Fungi incertae sedis</taxon>
        <taxon>Mucoromycota</taxon>
        <taxon>Glomeromycotina</taxon>
        <taxon>Glomeromycetes</taxon>
        <taxon>Glomerales</taxon>
        <taxon>Glomeraceae</taxon>
        <taxon>Rhizophagus</taxon>
    </lineage>
</organism>
<comment type="caution">
    <text evidence="1">The sequence shown here is derived from an EMBL/GenBank/DDBJ whole genome shotgun (WGS) entry which is preliminary data.</text>
</comment>
<sequence>MSGAYEKAEANGKQTLLRNRANHIADYEALYHINFRNPEPEPNYIYYFGQAKYFEEWYNTRKDDDKSAIYEGFEEISIFTRHFKNVSNEFSNNIEYLIKRNEGKSSIDEFEEICEVKNTLEIEVKKFQLKLEKLRNLTES</sequence>